<protein>
    <submittedName>
        <fullName evidence="1">Uncharacterized protein</fullName>
    </submittedName>
</protein>
<comment type="caution">
    <text evidence="1">The sequence shown here is derived from an EMBL/GenBank/DDBJ whole genome shotgun (WGS) entry which is preliminary data.</text>
</comment>
<dbReference type="EMBL" id="CM047942">
    <property type="protein sequence ID" value="KAI9902001.1"/>
    <property type="molecule type" value="Genomic_DNA"/>
</dbReference>
<sequence>MAGNEVAVTTGGGGNNASEFVRKLYRMLEDPSHQDVARWGKDGDTFVVVEGEKFTRNILPKHFKHSNMSSFIRQLNKYDFHKVKPSSDSENSSALGNVLEFKHQHFRIDSKEDLDNIRRKAPAPRKPPMNEDYTSTHHIGVLSEQLTATQQQVQQLQELFTEVSQTNKVLVNEVLSLQKTTNAQAKAQNEILNYLTHYEAQQSNHVLSQSIRTNNHTAGDGDEIGPELRKAREILSSISTDTIQDRELERLNALYASPADSSSIVTPTAMPLLHDPMNDITRYPVYPVGQTIGIDPFHSDHIHKIPYAMPNDNSSSTLDQTQQPQPVHQMANTNTSESLWGSRKPRVFLVEDDSVCAKIGMKFLKSMGCEVEHASDGVEAYQRLNNMPRDHFDLVFMDIIMPRLDGVSATMYIRQNHPAIPVIAMTSNIRPEEVHGYFEHGMNGVLAKPFTKEGMLERLKAGLSHLLKTPTNDGDFSSSNAYFLPSSGYLGNNAMKVESPTPPATTSSSWGQLGSGFDQSYGIMNGSSQYVPVTSRPTYSTTIQSADSSSGRISDVESPPGKRQRMNPSQGY</sequence>
<keyword evidence="2" id="KW-1185">Reference proteome</keyword>
<reference evidence="1" key="1">
    <citation type="submission" date="2022-10" db="EMBL/GenBank/DDBJ databases">
        <title>Complete Genome of Trichothecium roseum strain YXFP-22015, a Plant Pathogen Isolated from Citrus.</title>
        <authorList>
            <person name="Wang Y."/>
            <person name="Zhu L."/>
        </authorList>
    </citation>
    <scope>NUCLEOTIDE SEQUENCE</scope>
    <source>
        <strain evidence="1">YXFP-22015</strain>
    </source>
</reference>
<dbReference type="Proteomes" id="UP001163324">
    <property type="component" value="Chromosome 3"/>
</dbReference>
<proteinExistence type="predicted"/>
<evidence type="ECO:0000313" key="1">
    <source>
        <dbReference type="EMBL" id="KAI9902001.1"/>
    </source>
</evidence>
<gene>
    <name evidence="1" type="ORF">N3K66_003818</name>
</gene>
<name>A0ACC0V7X8_9HYPO</name>
<organism evidence="1 2">
    <name type="scientific">Trichothecium roseum</name>
    <dbReference type="NCBI Taxonomy" id="47278"/>
    <lineage>
        <taxon>Eukaryota</taxon>
        <taxon>Fungi</taxon>
        <taxon>Dikarya</taxon>
        <taxon>Ascomycota</taxon>
        <taxon>Pezizomycotina</taxon>
        <taxon>Sordariomycetes</taxon>
        <taxon>Hypocreomycetidae</taxon>
        <taxon>Hypocreales</taxon>
        <taxon>Hypocreales incertae sedis</taxon>
        <taxon>Trichothecium</taxon>
    </lineage>
</organism>
<evidence type="ECO:0000313" key="2">
    <source>
        <dbReference type="Proteomes" id="UP001163324"/>
    </source>
</evidence>
<accession>A0ACC0V7X8</accession>